<keyword evidence="3" id="KW-0812">Transmembrane</keyword>
<accession>A0A840C2I7</accession>
<dbReference type="Proteomes" id="UP000577362">
    <property type="component" value="Unassembled WGS sequence"/>
</dbReference>
<gene>
    <name evidence="14" type="ORF">GGR16_002902</name>
</gene>
<evidence type="ECO:0000256" key="8">
    <source>
        <dbReference type="ARBA" id="ARBA00023034"/>
    </source>
</evidence>
<evidence type="ECO:0000256" key="5">
    <source>
        <dbReference type="ARBA" id="ARBA00022968"/>
    </source>
</evidence>
<dbReference type="Pfam" id="PF01370">
    <property type="entry name" value="Epimerase"/>
    <property type="match status" value="1"/>
</dbReference>
<dbReference type="Gene3D" id="3.40.50.720">
    <property type="entry name" value="NAD(P)-binding Rossmann-like Domain"/>
    <property type="match status" value="1"/>
</dbReference>
<evidence type="ECO:0000259" key="13">
    <source>
        <dbReference type="Pfam" id="PF01370"/>
    </source>
</evidence>
<evidence type="ECO:0000256" key="12">
    <source>
        <dbReference type="ARBA" id="ARBA00037859"/>
    </source>
</evidence>
<keyword evidence="6" id="KW-1133">Transmembrane helix</keyword>
<feature type="domain" description="NAD-dependent epimerase/dehydratase" evidence="13">
    <location>
        <begin position="18"/>
        <end position="253"/>
    </location>
</feature>
<evidence type="ECO:0000313" key="14">
    <source>
        <dbReference type="EMBL" id="MBB4017868.1"/>
    </source>
</evidence>
<evidence type="ECO:0000256" key="10">
    <source>
        <dbReference type="ARBA" id="ARBA00023180"/>
    </source>
</evidence>
<organism evidence="14 15">
    <name type="scientific">Chelatococcus caeni</name>
    <dbReference type="NCBI Taxonomy" id="1348468"/>
    <lineage>
        <taxon>Bacteria</taxon>
        <taxon>Pseudomonadati</taxon>
        <taxon>Pseudomonadota</taxon>
        <taxon>Alphaproteobacteria</taxon>
        <taxon>Hyphomicrobiales</taxon>
        <taxon>Chelatococcaceae</taxon>
        <taxon>Chelatococcus</taxon>
    </lineage>
</organism>
<evidence type="ECO:0000256" key="2">
    <source>
        <dbReference type="ARBA" id="ARBA00004323"/>
    </source>
</evidence>
<dbReference type="GO" id="GO:0070403">
    <property type="term" value="F:NAD+ binding"/>
    <property type="evidence" value="ECO:0007669"/>
    <property type="project" value="InterPro"/>
</dbReference>
<evidence type="ECO:0000256" key="4">
    <source>
        <dbReference type="ARBA" id="ARBA00022793"/>
    </source>
</evidence>
<evidence type="ECO:0000256" key="11">
    <source>
        <dbReference type="ARBA" id="ARBA00023239"/>
    </source>
</evidence>
<dbReference type="CDD" id="cd05230">
    <property type="entry name" value="UGD_SDR_e"/>
    <property type="match status" value="1"/>
</dbReference>
<keyword evidence="11 14" id="KW-0456">Lyase</keyword>
<protein>
    <submittedName>
        <fullName evidence="14">UDP-glucuronate decarboxylase</fullName>
        <ecNumber evidence="14">4.1.1.35</ecNumber>
    </submittedName>
</protein>
<dbReference type="SUPFAM" id="SSF51735">
    <property type="entry name" value="NAD(P)-binding Rossmann-fold domains"/>
    <property type="match status" value="1"/>
</dbReference>
<sequence length="333" mass="36596">MRHIDIADRLPSRASRTALVTGGAGFLGSHLCEALLKKKYNVICLDNFFTGDRSNVEGLLHGGKFEIVRHDVTVPIQIEANEIYNLACPASPLHYQASPVETTKTSVLGAINMLDLARRLGVRILQASTSEVYGDPAEHPQRESYWGNVNPIGSRACYDEGKRCAETLFFDYHRAHGVPIKVARIFNTYGPRMHPNDGRVVSTFIVQALTGQDLTIFGDGSQTRSLCYVDDLIRGLVSLMEADGGVTGPVNLGNPEEVSMIELAELVLSLTGSRSHIVRRPPAADDPRQRRPDISLADEVLDWRPTVPVKIGLGRTIDYFDALLSHRAPAVFP</sequence>
<evidence type="ECO:0000256" key="9">
    <source>
        <dbReference type="ARBA" id="ARBA00023136"/>
    </source>
</evidence>
<keyword evidence="4" id="KW-0210">Decarboxylase</keyword>
<dbReference type="PANTHER" id="PTHR43078:SF6">
    <property type="entry name" value="UDP-GLUCURONIC ACID DECARBOXYLASE 1"/>
    <property type="match status" value="1"/>
</dbReference>
<name>A0A840C2I7_9HYPH</name>
<dbReference type="FunFam" id="3.40.50.720:FF:000065">
    <property type="entry name" value="UDP-glucuronic acid decarboxylase 1"/>
    <property type="match status" value="1"/>
</dbReference>
<evidence type="ECO:0000256" key="3">
    <source>
        <dbReference type="ARBA" id="ARBA00022692"/>
    </source>
</evidence>
<comment type="cofactor">
    <cofactor evidence="1">
        <name>NAD(+)</name>
        <dbReference type="ChEBI" id="CHEBI:57540"/>
    </cofactor>
</comment>
<dbReference type="PANTHER" id="PTHR43078">
    <property type="entry name" value="UDP-GLUCURONIC ACID DECARBOXYLASE-RELATED"/>
    <property type="match status" value="1"/>
</dbReference>
<comment type="subcellular location">
    <subcellularLocation>
        <location evidence="2">Golgi apparatus membrane</location>
        <topology evidence="2">Single-pass type II membrane protein</topology>
    </subcellularLocation>
    <subcellularLocation>
        <location evidence="12">Golgi apparatus</location>
        <location evidence="12">Golgi stack membrane</location>
    </subcellularLocation>
</comment>
<proteinExistence type="predicted"/>
<evidence type="ECO:0000313" key="15">
    <source>
        <dbReference type="Proteomes" id="UP000577362"/>
    </source>
</evidence>
<evidence type="ECO:0000256" key="6">
    <source>
        <dbReference type="ARBA" id="ARBA00022989"/>
    </source>
</evidence>
<keyword evidence="7" id="KW-0520">NAD</keyword>
<keyword evidence="9" id="KW-0472">Membrane</keyword>
<dbReference type="GO" id="GO:0048040">
    <property type="term" value="F:UDP-glucuronate decarboxylase activity"/>
    <property type="evidence" value="ECO:0007669"/>
    <property type="project" value="UniProtKB-EC"/>
</dbReference>
<reference evidence="14 15" key="1">
    <citation type="submission" date="2020-08" db="EMBL/GenBank/DDBJ databases">
        <title>Genomic Encyclopedia of Type Strains, Phase IV (KMG-IV): sequencing the most valuable type-strain genomes for metagenomic binning, comparative biology and taxonomic classification.</title>
        <authorList>
            <person name="Goeker M."/>
        </authorList>
    </citation>
    <scope>NUCLEOTIDE SEQUENCE [LARGE SCALE GENOMIC DNA]</scope>
    <source>
        <strain evidence="14 15">DSM 103737</strain>
    </source>
</reference>
<keyword evidence="5" id="KW-0735">Signal-anchor</keyword>
<dbReference type="RefSeq" id="WP_183317024.1">
    <property type="nucleotide sequence ID" value="NZ_JACIEN010000003.1"/>
</dbReference>
<dbReference type="GO" id="GO:0005737">
    <property type="term" value="C:cytoplasm"/>
    <property type="evidence" value="ECO:0007669"/>
    <property type="project" value="TreeGrafter"/>
</dbReference>
<evidence type="ECO:0000256" key="1">
    <source>
        <dbReference type="ARBA" id="ARBA00001911"/>
    </source>
</evidence>
<comment type="caution">
    <text evidence="14">The sequence shown here is derived from an EMBL/GenBank/DDBJ whole genome shotgun (WGS) entry which is preliminary data.</text>
</comment>
<keyword evidence="8" id="KW-0333">Golgi apparatus</keyword>
<dbReference type="InterPro" id="IPR001509">
    <property type="entry name" value="Epimerase_deHydtase"/>
</dbReference>
<evidence type="ECO:0000256" key="7">
    <source>
        <dbReference type="ARBA" id="ARBA00023027"/>
    </source>
</evidence>
<dbReference type="InterPro" id="IPR044516">
    <property type="entry name" value="UXS-like"/>
</dbReference>
<keyword evidence="10" id="KW-0325">Glycoprotein</keyword>
<dbReference type="GO" id="GO:0042732">
    <property type="term" value="P:D-xylose metabolic process"/>
    <property type="evidence" value="ECO:0007669"/>
    <property type="project" value="InterPro"/>
</dbReference>
<dbReference type="AlphaFoldDB" id="A0A840C2I7"/>
<dbReference type="GO" id="GO:0033320">
    <property type="term" value="P:UDP-D-xylose biosynthetic process"/>
    <property type="evidence" value="ECO:0007669"/>
    <property type="project" value="UniProtKB-UniPathway"/>
</dbReference>
<dbReference type="UniPathway" id="UPA00796">
    <property type="reaction ID" value="UER00771"/>
</dbReference>
<keyword evidence="15" id="KW-1185">Reference proteome</keyword>
<dbReference type="EMBL" id="JACIEN010000003">
    <property type="protein sequence ID" value="MBB4017868.1"/>
    <property type="molecule type" value="Genomic_DNA"/>
</dbReference>
<dbReference type="InterPro" id="IPR036291">
    <property type="entry name" value="NAD(P)-bd_dom_sf"/>
</dbReference>
<dbReference type="EC" id="4.1.1.35" evidence="14"/>